<protein>
    <submittedName>
        <fullName evidence="3">RT03217p</fullName>
    </submittedName>
</protein>
<dbReference type="ExpressionAtlas" id="C9QPI0">
    <property type="expression patterns" value="baseline and differential"/>
</dbReference>
<dbReference type="SMR" id="C9QPI0"/>
<gene>
    <name evidence="3" type="primary">amn-RA</name>
</gene>
<keyword evidence="2" id="KW-1133">Transmembrane helix</keyword>
<sequence length="180" mass="20399">MRSFCCCFYPAAVALHCVLLFYTFFLLFRASALRRRVVSGSKGSAALALCRQFEQLSASRRERAEECRTTQLRYHYHRNGAQSRSLCAAVLCCKRSYIPRPNFSCFSLVFPVGQRFAAARTRFGPTLVASWPLCNDSETKVLTKWPSCSLIGRRSVPRGQPKFSRENPRALSPSLLGEMR</sequence>
<reference evidence="3" key="1">
    <citation type="submission" date="2016-11" db="EMBL/GenBank/DDBJ databases">
        <authorList>
            <person name="Jaros S."/>
            <person name="Januszkiewicz K."/>
            <person name="Wedrychowicz H."/>
        </authorList>
    </citation>
    <scope>NUCLEOTIDE SEQUENCE</scope>
</reference>
<dbReference type="OrthoDB" id="7855924at2759"/>
<evidence type="ECO:0000256" key="2">
    <source>
        <dbReference type="SAM" id="Phobius"/>
    </source>
</evidence>
<dbReference type="DNASU" id="32999"/>
<organism evidence="3">
    <name type="scientific">Drosophila melanogaster</name>
    <name type="common">Fruit fly</name>
    <dbReference type="NCBI Taxonomy" id="7227"/>
    <lineage>
        <taxon>Eukaryota</taxon>
        <taxon>Metazoa</taxon>
        <taxon>Ecdysozoa</taxon>
        <taxon>Arthropoda</taxon>
        <taxon>Hexapoda</taxon>
        <taxon>Insecta</taxon>
        <taxon>Pterygota</taxon>
        <taxon>Neoptera</taxon>
        <taxon>Endopterygota</taxon>
        <taxon>Diptera</taxon>
        <taxon>Brachycera</taxon>
        <taxon>Muscomorpha</taxon>
        <taxon>Ephydroidea</taxon>
        <taxon>Drosophilidae</taxon>
        <taxon>Drosophila</taxon>
        <taxon>Sophophora</taxon>
    </lineage>
</organism>
<dbReference type="HOGENOM" id="CLU_1497785_0_0_1"/>
<dbReference type="BioGRID-ORCS" id="32999">
    <property type="hits" value="0 hits in 1 CRISPR screen"/>
</dbReference>
<dbReference type="Bgee" id="FBgn0086782">
    <property type="expression patterns" value="Expressed in adult oenocyte (Drosophila) in adult thorax and 249 other cell types or tissues"/>
</dbReference>
<proteinExistence type="evidence at transcript level"/>
<dbReference type="KEGG" id="dme:Dmel_CG11937"/>
<dbReference type="AlphaFoldDB" id="C9QPI0"/>
<evidence type="ECO:0000256" key="1">
    <source>
        <dbReference type="SAM" id="MobiDB-lite"/>
    </source>
</evidence>
<keyword evidence="2" id="KW-0472">Membrane</keyword>
<name>C9QPI0_DROME</name>
<dbReference type="EMBL" id="BT100094">
    <property type="protein sequence ID" value="ACX61635.3"/>
    <property type="molecule type" value="mRNA"/>
</dbReference>
<feature type="transmembrane region" description="Helical" evidence="2">
    <location>
        <begin position="7"/>
        <end position="28"/>
    </location>
</feature>
<dbReference type="VEuPathDB" id="VectorBase:FBgn0086782"/>
<accession>C9QPI0</accession>
<feature type="region of interest" description="Disordered" evidence="1">
    <location>
        <begin position="155"/>
        <end position="180"/>
    </location>
</feature>
<keyword evidence="2" id="KW-0812">Transmembrane</keyword>
<evidence type="ECO:0000313" key="3">
    <source>
        <dbReference type="EMBL" id="ACX61635.3"/>
    </source>
</evidence>